<comment type="caution">
    <text evidence="1">The sequence shown here is derived from an EMBL/GenBank/DDBJ whole genome shotgun (WGS) entry which is preliminary data.</text>
</comment>
<protein>
    <submittedName>
        <fullName evidence="1">Uncharacterized protein</fullName>
    </submittedName>
</protein>
<proteinExistence type="predicted"/>
<reference evidence="1 2" key="1">
    <citation type="submission" date="2021-01" db="EMBL/GenBank/DDBJ databases">
        <title>Genomic Encyclopedia of Type Strains, Phase IV (KMG-IV): sequencing the most valuable type-strain genomes for metagenomic binning, comparative biology and taxonomic classification.</title>
        <authorList>
            <person name="Goeker M."/>
        </authorList>
    </citation>
    <scope>NUCLEOTIDE SEQUENCE [LARGE SCALE GENOMIC DNA]</scope>
    <source>
        <strain evidence="1 2">DSM 24834</strain>
    </source>
</reference>
<evidence type="ECO:0000313" key="1">
    <source>
        <dbReference type="EMBL" id="MBM7586005.1"/>
    </source>
</evidence>
<keyword evidence="2" id="KW-1185">Reference proteome</keyword>
<evidence type="ECO:0000313" key="2">
    <source>
        <dbReference type="Proteomes" id="UP001646157"/>
    </source>
</evidence>
<name>A0ABS2NDS9_9BACI</name>
<dbReference type="EMBL" id="JAFBDZ010000002">
    <property type="protein sequence ID" value="MBM7586005.1"/>
    <property type="molecule type" value="Genomic_DNA"/>
</dbReference>
<accession>A0ABS2NDS9</accession>
<organism evidence="1 2">
    <name type="scientific">Rossellomorea pakistanensis</name>
    <dbReference type="NCBI Taxonomy" id="992288"/>
    <lineage>
        <taxon>Bacteria</taxon>
        <taxon>Bacillati</taxon>
        <taxon>Bacillota</taxon>
        <taxon>Bacilli</taxon>
        <taxon>Bacillales</taxon>
        <taxon>Bacillaceae</taxon>
        <taxon>Rossellomorea</taxon>
    </lineage>
</organism>
<gene>
    <name evidence="1" type="ORF">JOC86_002547</name>
</gene>
<sequence length="34" mass="3604">MIKFDIVVVPPGGGEVEFSASTKGPRIPQVGEYV</sequence>
<dbReference type="Proteomes" id="UP001646157">
    <property type="component" value="Unassembled WGS sequence"/>
</dbReference>